<reference evidence="1" key="1">
    <citation type="journal article" date="2021" name="Proc. Natl. Acad. Sci. U.S.A.">
        <title>A Catalog of Tens of Thousands of Viruses from Human Metagenomes Reveals Hidden Associations with Chronic Diseases.</title>
        <authorList>
            <person name="Tisza M.J."/>
            <person name="Buck C.B."/>
        </authorList>
    </citation>
    <scope>NUCLEOTIDE SEQUENCE</scope>
    <source>
        <strain evidence="1">CtbgC51</strain>
    </source>
</reference>
<organism evidence="1">
    <name type="scientific">Siphoviridae sp. ctbgC51</name>
    <dbReference type="NCBI Taxonomy" id="2827901"/>
    <lineage>
        <taxon>Viruses</taxon>
        <taxon>Duplodnaviria</taxon>
        <taxon>Heunggongvirae</taxon>
        <taxon>Uroviricota</taxon>
        <taxon>Caudoviricetes</taxon>
    </lineage>
</organism>
<dbReference type="EMBL" id="BK032817">
    <property type="protein sequence ID" value="DAF61824.1"/>
    <property type="molecule type" value="Genomic_DNA"/>
</dbReference>
<sequence length="84" mass="10000">MKWEGMDGFERSRQFKRLRELFFEAFEKTWNEDFAEYQTVFEPLMPDAIDNNKVRSGYGKTMQIIPNGEWSLICALRGRKSNGR</sequence>
<evidence type="ECO:0000313" key="1">
    <source>
        <dbReference type="EMBL" id="DAF61824.1"/>
    </source>
</evidence>
<protein>
    <submittedName>
        <fullName evidence="1">Uncharacterized protein</fullName>
    </submittedName>
</protein>
<accession>A0A8S5TFA0</accession>
<name>A0A8S5TFA0_9CAUD</name>
<proteinExistence type="predicted"/>